<evidence type="ECO:0000256" key="1">
    <source>
        <dbReference type="SAM" id="MobiDB-lite"/>
    </source>
</evidence>
<accession>A0A558AS70</accession>
<name>A0A558AS70_9STAP</name>
<feature type="chain" id="PRO_5022051962" description="DUF4175 domain-containing protein" evidence="2">
    <location>
        <begin position="27"/>
        <end position="85"/>
    </location>
</feature>
<feature type="signal peptide" evidence="2">
    <location>
        <begin position="1"/>
        <end position="26"/>
    </location>
</feature>
<organism evidence="3 4">
    <name type="scientific">Salinicoccus cyprini</name>
    <dbReference type="NCBI Taxonomy" id="2493691"/>
    <lineage>
        <taxon>Bacteria</taxon>
        <taxon>Bacillati</taxon>
        <taxon>Bacillota</taxon>
        <taxon>Bacilli</taxon>
        <taxon>Bacillales</taxon>
        <taxon>Staphylococcaceae</taxon>
        <taxon>Salinicoccus</taxon>
    </lineage>
</organism>
<dbReference type="OrthoDB" id="2927846at2"/>
<sequence>MKFKKVPFVSSFAFAALLVLGTTVFAQEPESNGVGNMMRGNGMMNMMENGNMSQMMEGMNSPEGQEMMNACGDFMESHGDKTEDE</sequence>
<dbReference type="AlphaFoldDB" id="A0A558AS70"/>
<keyword evidence="2" id="KW-0732">Signal</keyword>
<dbReference type="EMBL" id="VMSJ01000005">
    <property type="protein sequence ID" value="TVT27113.1"/>
    <property type="molecule type" value="Genomic_DNA"/>
</dbReference>
<gene>
    <name evidence="3" type="ORF">FO441_11510</name>
</gene>
<keyword evidence="4" id="KW-1185">Reference proteome</keyword>
<proteinExistence type="predicted"/>
<evidence type="ECO:0000313" key="4">
    <source>
        <dbReference type="Proteomes" id="UP000315103"/>
    </source>
</evidence>
<evidence type="ECO:0000313" key="3">
    <source>
        <dbReference type="EMBL" id="TVT27113.1"/>
    </source>
</evidence>
<comment type="caution">
    <text evidence="3">The sequence shown here is derived from an EMBL/GenBank/DDBJ whole genome shotgun (WGS) entry which is preliminary data.</text>
</comment>
<protein>
    <recommendedName>
        <fullName evidence="5">DUF4175 domain-containing protein</fullName>
    </recommendedName>
</protein>
<feature type="region of interest" description="Disordered" evidence="1">
    <location>
        <begin position="53"/>
        <end position="85"/>
    </location>
</feature>
<evidence type="ECO:0000256" key="2">
    <source>
        <dbReference type="SAM" id="SignalP"/>
    </source>
</evidence>
<dbReference type="Proteomes" id="UP000315103">
    <property type="component" value="Unassembled WGS sequence"/>
</dbReference>
<feature type="compositionally biased region" description="Basic and acidic residues" evidence="1">
    <location>
        <begin position="75"/>
        <end position="85"/>
    </location>
</feature>
<reference evidence="3 4" key="1">
    <citation type="submission" date="2019-07" db="EMBL/GenBank/DDBJ databases">
        <title>Salinicoccus cyprini sp. nov., isolated from gastro-intestinal tract of mirror carp, Cyprinus carpio var. specularis, collected from Gobind Sagar Reservoir, Himachal Pradesh, India.</title>
        <authorList>
            <person name="Talwar C."/>
            <person name="Singh A.K."/>
            <person name="Lal R."/>
            <person name="Negi R.K."/>
        </authorList>
    </citation>
    <scope>NUCLEOTIDE SEQUENCE [LARGE SCALE GENOMIC DNA]</scope>
    <source>
        <strain evidence="3 4">CT19</strain>
    </source>
</reference>
<dbReference type="RefSeq" id="WP_145290284.1">
    <property type="nucleotide sequence ID" value="NZ_VMSJ01000005.1"/>
</dbReference>
<evidence type="ECO:0008006" key="5">
    <source>
        <dbReference type="Google" id="ProtNLM"/>
    </source>
</evidence>